<evidence type="ECO:0000256" key="7">
    <source>
        <dbReference type="SAM" id="Phobius"/>
    </source>
</evidence>
<reference evidence="10 11" key="1">
    <citation type="journal article" date="2013" name="Genome Announc.">
        <title>Genome Sequence of Lactobacillus saerimneri 30a (Formerly Lactobacillus sp. Strain 30a), a Reference Lactic Acid Bacterium Strain Producing Biogenic Amines.</title>
        <authorList>
            <person name="Romano A."/>
            <person name="Trip H."/>
            <person name="Campbell-Sills H."/>
            <person name="Bouchez O."/>
            <person name="Sherman D."/>
            <person name="Lolkema J.S."/>
            <person name="Lucas P.M."/>
        </authorList>
    </citation>
    <scope>NUCLEOTIDE SEQUENCE [LARGE SCALE GENOMIC DNA]</scope>
    <source>
        <strain evidence="10 11">30a</strain>
    </source>
</reference>
<evidence type="ECO:0000256" key="3">
    <source>
        <dbReference type="ARBA" id="ARBA00022525"/>
    </source>
</evidence>
<dbReference type="Gene3D" id="2.60.40.1280">
    <property type="match status" value="1"/>
</dbReference>
<feature type="compositionally biased region" description="Basic and acidic residues" evidence="6">
    <location>
        <begin position="481"/>
        <end position="491"/>
    </location>
</feature>
<keyword evidence="5" id="KW-0572">Peptidoglycan-anchor</keyword>
<feature type="domain" description="SDR-like Ig" evidence="9">
    <location>
        <begin position="55"/>
        <end position="143"/>
    </location>
</feature>
<keyword evidence="2" id="KW-0134">Cell wall</keyword>
<dbReference type="Gene3D" id="2.60.40.10">
    <property type="entry name" value="Immunoglobulins"/>
    <property type="match status" value="1"/>
</dbReference>
<accession>M5J7Q6</accession>
<protein>
    <submittedName>
        <fullName evidence="10">Collagen adhesion protein</fullName>
    </submittedName>
</protein>
<dbReference type="InterPro" id="IPR008966">
    <property type="entry name" value="Adhesion_dom_sf"/>
</dbReference>
<dbReference type="AlphaFoldDB" id="M5J7Q6"/>
<dbReference type="InterPro" id="IPR011252">
    <property type="entry name" value="Fibrogen-bd_dom1"/>
</dbReference>
<dbReference type="InterPro" id="IPR041033">
    <property type="entry name" value="SpaA_PFL_dom_1"/>
</dbReference>
<dbReference type="EMBL" id="ANAG01000014">
    <property type="protein sequence ID" value="EKW98929.1"/>
    <property type="molecule type" value="Genomic_DNA"/>
</dbReference>
<keyword evidence="7" id="KW-1133">Transmembrane helix</keyword>
<evidence type="ECO:0000259" key="9">
    <source>
        <dbReference type="Pfam" id="PF17961"/>
    </source>
</evidence>
<evidence type="ECO:0000256" key="5">
    <source>
        <dbReference type="ARBA" id="ARBA00023088"/>
    </source>
</evidence>
<evidence type="ECO:0000313" key="10">
    <source>
        <dbReference type="EMBL" id="EKW98929.1"/>
    </source>
</evidence>
<feature type="region of interest" description="Disordered" evidence="6">
    <location>
        <begin position="420"/>
        <end position="504"/>
    </location>
</feature>
<evidence type="ECO:0000256" key="6">
    <source>
        <dbReference type="SAM" id="MobiDB-lite"/>
    </source>
</evidence>
<evidence type="ECO:0000259" key="8">
    <source>
        <dbReference type="Pfam" id="PF17802"/>
    </source>
</evidence>
<dbReference type="RefSeq" id="WP_009553965.1">
    <property type="nucleotide sequence ID" value="NZ_ANAG01000014.1"/>
</dbReference>
<evidence type="ECO:0000256" key="4">
    <source>
        <dbReference type="ARBA" id="ARBA00022729"/>
    </source>
</evidence>
<dbReference type="InterPro" id="IPR041171">
    <property type="entry name" value="SDR_Ig"/>
</dbReference>
<sequence>MKKQQLFIGLISLLLFVFTLGNYSVHADMGRNISDHITNLEISDRDQGKQDTYQHGAYLNVKGTFSDQCGEIHGGDYILVNWSTQSENAHAFLQGFNGKKDLYIDGTMVATYTVDATGAKLLFNDNVNNLQNINGSFTFTVQAFNDTSNNRVLNIGSGTVNVDVTMQAGASDGHEITHHQSWAGSKTGAVQSYAGKNWVNWGVYFNSNAADLTGQITFTDQIPAGLSLDPNRINIWLDGTEYIPLADFKARFPQSAIKVEGSVITATFAGTEFSGHSFSLGYLTEITDPTAVSFTNTATGSYQLAGQTPQDYDFAATVRNVNFDASVTGTKPGELKIIKYYDENGSRKFLPGVTFEITAQTGKKWQATTDAHGVISLKNIIAGTYFVREIAAPDWIDLDEVRNRTWQVAVLSRGEGQALEIVNHKKPAPEEPANPGEKEPPAEDNETSKVPGEKDPAEDTEEVEVPNEKEPAEDPEVPMNSDEKEPPEEPRIPANPNEIDLPKDPEKPALPMVPELPLIGDQEPALGTKTTGKEIGLQIVPKPAEVNAAEKKERQQQATAKATAATSVNTKLPQTGAGVSLMVYGLIILVGTVLGFRRKLF</sequence>
<keyword evidence="7" id="KW-0812">Transmembrane</keyword>
<feature type="transmembrane region" description="Helical" evidence="7">
    <location>
        <begin position="577"/>
        <end position="596"/>
    </location>
</feature>
<dbReference type="Gene3D" id="2.60.40.740">
    <property type="match status" value="1"/>
</dbReference>
<dbReference type="InterPro" id="IPR013783">
    <property type="entry name" value="Ig-like_fold"/>
</dbReference>
<keyword evidence="3" id="KW-0964">Secreted</keyword>
<dbReference type="PATRIC" id="fig|1227363.6.peg.1037"/>
<evidence type="ECO:0000313" key="11">
    <source>
        <dbReference type="Proteomes" id="UP000011912"/>
    </source>
</evidence>
<name>M5J7Q6_9LACO</name>
<keyword evidence="4" id="KW-0732">Signal</keyword>
<evidence type="ECO:0000256" key="1">
    <source>
        <dbReference type="ARBA" id="ARBA00004168"/>
    </source>
</evidence>
<dbReference type="Proteomes" id="UP000011912">
    <property type="component" value="Unassembled WGS sequence"/>
</dbReference>
<organism evidence="10 11">
    <name type="scientific">Ligilactobacillus saerimneri 30a</name>
    <dbReference type="NCBI Taxonomy" id="1227363"/>
    <lineage>
        <taxon>Bacteria</taxon>
        <taxon>Bacillati</taxon>
        <taxon>Bacillota</taxon>
        <taxon>Bacilli</taxon>
        <taxon>Lactobacillales</taxon>
        <taxon>Lactobacillaceae</taxon>
        <taxon>Ligilactobacillus</taxon>
    </lineage>
</organism>
<dbReference type="GO" id="GO:0007155">
    <property type="term" value="P:cell adhesion"/>
    <property type="evidence" value="ECO:0007669"/>
    <property type="project" value="InterPro"/>
</dbReference>
<keyword evidence="7" id="KW-0472">Membrane</keyword>
<dbReference type="SUPFAM" id="SSF49478">
    <property type="entry name" value="Cna protein B-type domain"/>
    <property type="match status" value="1"/>
</dbReference>
<feature type="domain" description="SpaA-like prealbumin fold" evidence="8">
    <location>
        <begin position="335"/>
        <end position="423"/>
    </location>
</feature>
<dbReference type="STRING" id="1227363.D271_05300"/>
<dbReference type="Pfam" id="PF17961">
    <property type="entry name" value="Big_8"/>
    <property type="match status" value="1"/>
</dbReference>
<keyword evidence="11" id="KW-1185">Reference proteome</keyword>
<dbReference type="SUPFAM" id="SSF49401">
    <property type="entry name" value="Bacterial adhesins"/>
    <property type="match status" value="2"/>
</dbReference>
<comment type="subcellular location">
    <subcellularLocation>
        <location evidence="1">Secreted</location>
        <location evidence="1">Cell wall</location>
        <topology evidence="1">Peptidoglycan-anchor</topology>
    </subcellularLocation>
</comment>
<proteinExistence type="predicted"/>
<gene>
    <name evidence="10" type="ORF">D271_05300</name>
</gene>
<dbReference type="Pfam" id="PF17802">
    <property type="entry name" value="SpaA"/>
    <property type="match status" value="1"/>
</dbReference>
<evidence type="ECO:0000256" key="2">
    <source>
        <dbReference type="ARBA" id="ARBA00022512"/>
    </source>
</evidence>
<comment type="caution">
    <text evidence="10">The sequence shown here is derived from an EMBL/GenBank/DDBJ whole genome shotgun (WGS) entry which is preliminary data.</text>
</comment>